<dbReference type="InterPro" id="IPR029016">
    <property type="entry name" value="GAF-like_dom_sf"/>
</dbReference>
<dbReference type="Gene3D" id="3.30.565.10">
    <property type="entry name" value="Histidine kinase-like ATPase, C-terminal domain"/>
    <property type="match status" value="1"/>
</dbReference>
<evidence type="ECO:0000256" key="8">
    <source>
        <dbReference type="ARBA" id="ARBA00022777"/>
    </source>
</evidence>
<dbReference type="Gene3D" id="1.20.5.1930">
    <property type="match status" value="1"/>
</dbReference>
<dbReference type="Proteomes" id="UP001597145">
    <property type="component" value="Unassembled WGS sequence"/>
</dbReference>
<comment type="subcellular location">
    <subcellularLocation>
        <location evidence="2">Membrane</location>
        <topology evidence="2">Multi-pass membrane protein</topology>
    </subcellularLocation>
</comment>
<dbReference type="Pfam" id="PF07730">
    <property type="entry name" value="HisKA_3"/>
    <property type="match status" value="1"/>
</dbReference>
<dbReference type="PANTHER" id="PTHR24421">
    <property type="entry name" value="NITRATE/NITRITE SENSOR PROTEIN NARX-RELATED"/>
    <property type="match status" value="1"/>
</dbReference>
<comment type="caution">
    <text evidence="17">The sequence shown here is derived from an EMBL/GenBank/DDBJ whole genome shotgun (WGS) entry which is preliminary data.</text>
</comment>
<dbReference type="SMART" id="SM00387">
    <property type="entry name" value="HATPase_c"/>
    <property type="match status" value="1"/>
</dbReference>
<dbReference type="Pfam" id="PF13493">
    <property type="entry name" value="DUF4118"/>
    <property type="match status" value="1"/>
</dbReference>
<keyword evidence="10 14" id="KW-1133">Transmembrane helix</keyword>
<dbReference type="PANTHER" id="PTHR24421:SF10">
    <property type="entry name" value="NITRATE_NITRITE SENSOR PROTEIN NARQ"/>
    <property type="match status" value="1"/>
</dbReference>
<proteinExistence type="predicted"/>
<feature type="coiled-coil region" evidence="13">
    <location>
        <begin position="134"/>
        <end position="161"/>
    </location>
</feature>
<dbReference type="InterPro" id="IPR003594">
    <property type="entry name" value="HATPase_dom"/>
</dbReference>
<dbReference type="SUPFAM" id="SSF55874">
    <property type="entry name" value="ATPase domain of HSP90 chaperone/DNA topoisomerase II/histidine kinase"/>
    <property type="match status" value="1"/>
</dbReference>
<evidence type="ECO:0000256" key="3">
    <source>
        <dbReference type="ARBA" id="ARBA00012438"/>
    </source>
</evidence>
<feature type="transmembrane region" description="Helical" evidence="14">
    <location>
        <begin position="61"/>
        <end position="88"/>
    </location>
</feature>
<evidence type="ECO:0000256" key="12">
    <source>
        <dbReference type="ARBA" id="ARBA00023136"/>
    </source>
</evidence>
<dbReference type="EMBL" id="JBHUCP010000025">
    <property type="protein sequence ID" value="MFD1533584.1"/>
    <property type="molecule type" value="Genomic_DNA"/>
</dbReference>
<keyword evidence="11" id="KW-0902">Two-component regulatory system</keyword>
<keyword evidence="7" id="KW-0547">Nucleotide-binding</keyword>
<dbReference type="SUPFAM" id="SSF55781">
    <property type="entry name" value="GAF domain-like"/>
    <property type="match status" value="4"/>
</dbReference>
<evidence type="ECO:0000256" key="13">
    <source>
        <dbReference type="SAM" id="Coils"/>
    </source>
</evidence>
<dbReference type="Pfam" id="PF02518">
    <property type="entry name" value="HATPase_c"/>
    <property type="match status" value="1"/>
</dbReference>
<evidence type="ECO:0000313" key="18">
    <source>
        <dbReference type="Proteomes" id="UP001597145"/>
    </source>
</evidence>
<keyword evidence="4" id="KW-0597">Phosphoprotein</keyword>
<evidence type="ECO:0000256" key="9">
    <source>
        <dbReference type="ARBA" id="ARBA00022840"/>
    </source>
</evidence>
<dbReference type="InterPro" id="IPR011712">
    <property type="entry name" value="Sig_transdc_His_kin_sub3_dim/P"/>
</dbReference>
<reference evidence="18" key="1">
    <citation type="journal article" date="2019" name="Int. J. Syst. Evol. Microbiol.">
        <title>The Global Catalogue of Microorganisms (GCM) 10K type strain sequencing project: providing services to taxonomists for standard genome sequencing and annotation.</title>
        <authorList>
            <consortium name="The Broad Institute Genomics Platform"/>
            <consortium name="The Broad Institute Genome Sequencing Center for Infectious Disease"/>
            <person name="Wu L."/>
            <person name="Ma J."/>
        </authorList>
    </citation>
    <scope>NUCLEOTIDE SEQUENCE [LARGE SCALE GENOMIC DNA]</scope>
    <source>
        <strain evidence="18">JCM 12165</strain>
    </source>
</reference>
<keyword evidence="12 14" id="KW-0472">Membrane</keyword>
<dbReference type="Gene3D" id="3.30.450.40">
    <property type="match status" value="4"/>
</dbReference>
<keyword evidence="18" id="KW-1185">Reference proteome</keyword>
<keyword evidence="8" id="KW-0418">Kinase</keyword>
<dbReference type="InterPro" id="IPR036890">
    <property type="entry name" value="HATPase_C_sf"/>
</dbReference>
<dbReference type="InterPro" id="IPR038318">
    <property type="entry name" value="KdpD_sf"/>
</dbReference>
<evidence type="ECO:0000259" key="16">
    <source>
        <dbReference type="SMART" id="SM00387"/>
    </source>
</evidence>
<dbReference type="Gene3D" id="1.20.120.620">
    <property type="entry name" value="Backbone structure of the membrane domain of e. Coli histidine kinase receptor kdpd"/>
    <property type="match status" value="1"/>
</dbReference>
<gene>
    <name evidence="17" type="ORF">ACFSCY_29585</name>
</gene>
<feature type="coiled-coil region" evidence="13">
    <location>
        <begin position="652"/>
        <end position="679"/>
    </location>
</feature>
<evidence type="ECO:0000256" key="5">
    <source>
        <dbReference type="ARBA" id="ARBA00022679"/>
    </source>
</evidence>
<dbReference type="InterPro" id="IPR003018">
    <property type="entry name" value="GAF"/>
</dbReference>
<evidence type="ECO:0000256" key="14">
    <source>
        <dbReference type="SAM" id="Phobius"/>
    </source>
</evidence>
<keyword evidence="6 14" id="KW-0812">Transmembrane</keyword>
<feature type="domain" description="Histidine kinase/HSP90-like ATPase" evidence="16">
    <location>
        <begin position="948"/>
        <end position="1038"/>
    </location>
</feature>
<feature type="domain" description="GAF" evidence="15">
    <location>
        <begin position="688"/>
        <end position="835"/>
    </location>
</feature>
<keyword evidence="5" id="KW-0808">Transferase</keyword>
<dbReference type="CDD" id="cd16917">
    <property type="entry name" value="HATPase_UhpB-NarQ-NarX-like"/>
    <property type="match status" value="1"/>
</dbReference>
<protein>
    <recommendedName>
        <fullName evidence="3">histidine kinase</fullName>
        <ecNumber evidence="3">2.7.13.3</ecNumber>
    </recommendedName>
</protein>
<evidence type="ECO:0000256" key="4">
    <source>
        <dbReference type="ARBA" id="ARBA00022553"/>
    </source>
</evidence>
<evidence type="ECO:0000256" key="2">
    <source>
        <dbReference type="ARBA" id="ARBA00004141"/>
    </source>
</evidence>
<feature type="domain" description="GAF" evidence="15">
    <location>
        <begin position="511"/>
        <end position="660"/>
    </location>
</feature>
<dbReference type="InterPro" id="IPR025201">
    <property type="entry name" value="KdpD_TM"/>
</dbReference>
<organism evidence="17 18">
    <name type="scientific">Pseudonocardia aurantiaca</name>
    <dbReference type="NCBI Taxonomy" id="75290"/>
    <lineage>
        <taxon>Bacteria</taxon>
        <taxon>Bacillati</taxon>
        <taxon>Actinomycetota</taxon>
        <taxon>Actinomycetes</taxon>
        <taxon>Pseudonocardiales</taxon>
        <taxon>Pseudonocardiaceae</taxon>
        <taxon>Pseudonocardia</taxon>
    </lineage>
</organism>
<dbReference type="Pfam" id="PF01590">
    <property type="entry name" value="GAF"/>
    <property type="match status" value="4"/>
</dbReference>
<dbReference type="EC" id="2.7.13.3" evidence="3"/>
<evidence type="ECO:0000256" key="7">
    <source>
        <dbReference type="ARBA" id="ARBA00022741"/>
    </source>
</evidence>
<name>A0ABW4FSW0_9PSEU</name>
<keyword evidence="13" id="KW-0175">Coiled coil</keyword>
<dbReference type="InterPro" id="IPR050482">
    <property type="entry name" value="Sensor_HK_TwoCompSys"/>
</dbReference>
<dbReference type="RefSeq" id="WP_343985621.1">
    <property type="nucleotide sequence ID" value="NZ_BAAAJG010000026.1"/>
</dbReference>
<feature type="coiled-coil region" evidence="13">
    <location>
        <begin position="308"/>
        <end position="335"/>
    </location>
</feature>
<keyword evidence="9" id="KW-0067">ATP-binding</keyword>
<evidence type="ECO:0000259" key="15">
    <source>
        <dbReference type="SMART" id="SM00065"/>
    </source>
</evidence>
<comment type="catalytic activity">
    <reaction evidence="1">
        <text>ATP + protein L-histidine = ADP + protein N-phospho-L-histidine.</text>
        <dbReference type="EC" id="2.7.13.3"/>
    </reaction>
</comment>
<feature type="transmembrane region" description="Helical" evidence="14">
    <location>
        <begin position="29"/>
        <end position="49"/>
    </location>
</feature>
<evidence type="ECO:0000256" key="1">
    <source>
        <dbReference type="ARBA" id="ARBA00000085"/>
    </source>
</evidence>
<feature type="domain" description="GAF" evidence="15">
    <location>
        <begin position="344"/>
        <end position="490"/>
    </location>
</feature>
<accession>A0ABW4FSW0</accession>
<dbReference type="SMART" id="SM00065">
    <property type="entry name" value="GAF"/>
    <property type="match status" value="4"/>
</dbReference>
<feature type="domain" description="GAF" evidence="15">
    <location>
        <begin position="170"/>
        <end position="316"/>
    </location>
</feature>
<evidence type="ECO:0000256" key="10">
    <source>
        <dbReference type="ARBA" id="ARBA00022989"/>
    </source>
</evidence>
<sequence length="1039" mass="110120">MQTSSSTKPAATRRRLPALWAGLSPRRRLAGALTGLVVLPLLTLGLAQLRDVVNLPSQTLLYLLTVVVVALVGGLVPALAAAVAAAVLLDHYFIPPLYDFAVADPDNVVALVAFLLVAAAASSVVALAARRREAETLATANAESREELRRLADEQAALRRVATLVAHGLPPAEVLAAVAHEVGSVLGADGTNILRLDPDGATTVAARVGAYPAEFPIGSRWQPQPPLALAAVLHTGHPARIDDLSQASDPYGDAVRRLGLRSGVVAPIVVQGHLWGAIAVGTRHERFPDDTEQRIADFTELIGTAIANAEGRAQLEESRDELHRLAQEQAALRRVATLVARGIPPGEVFAAVAHEVGHVLDADSTTIVRHEPDGAATILTRVGDPPDELAVGRRFNLEPPLPLAVALRTGRPARLDDFSQVCDVYGDSLRRLGIRSGVAAPIVVEGRLWGAIGMGTRREHLPADTDQRLAGFTELVGTAIANAQARVELRSSAEEQAALRRVATLVASGARPEEVFAAVTEEAGRLLQVAFTLLNRYDPDGTVVTVGTWASTGEAVPFPVGTRWDLGGDNVATRVFQTGRPARIDAYAEATGPAADLARERGTCSLVGAPVNVGGRLWGFMSTVSTQVEPLPPVTEARLAGFTELVATAVANAEGRAQLEHSRDELRRLANEQAALRRVATLVAHGVRPDEIFAAVSNEVARLVGTDSATVMRYDDDGEGISYVGSSSKVNAAFPVGVHWKFQEGMASYEVYRTGRSARSGAHLITVDSPIGDIHRRMGIISAVASPIVVEGRLWGAMAVQSREPLPLDTDERLEKFTELLGTAIANADSKSELTASRARIVAAADDARRQIERDLHDGTQQRLVALGFALRQAQATVPAELPEPHRQIGRVADELTGAIEELREIARGIHPAILSEGGLGPALRTLARRAAIPVELDIQTETRHADPIEVAAYYVVSEALTNTTKHAHASYAHVTVEQRDAHLHLSIRDDGIGGADPAGGSGLIGLRDRVQALGGSIEVNSRPGGGTAILVELPLQPV</sequence>
<evidence type="ECO:0000313" key="17">
    <source>
        <dbReference type="EMBL" id="MFD1533584.1"/>
    </source>
</evidence>
<evidence type="ECO:0000256" key="11">
    <source>
        <dbReference type="ARBA" id="ARBA00023012"/>
    </source>
</evidence>
<feature type="transmembrane region" description="Helical" evidence="14">
    <location>
        <begin position="108"/>
        <end position="129"/>
    </location>
</feature>
<evidence type="ECO:0000256" key="6">
    <source>
        <dbReference type="ARBA" id="ARBA00022692"/>
    </source>
</evidence>